<dbReference type="AlphaFoldDB" id="A0A2N5S7U4"/>
<keyword evidence="2" id="KW-1185">Reference proteome</keyword>
<protein>
    <submittedName>
        <fullName evidence="1">Uncharacterized protein</fullName>
    </submittedName>
</protein>
<gene>
    <name evidence="1" type="ORF">PCANC_24941</name>
</gene>
<organism evidence="1 2">
    <name type="scientific">Puccinia coronata f. sp. avenae</name>
    <dbReference type="NCBI Taxonomy" id="200324"/>
    <lineage>
        <taxon>Eukaryota</taxon>
        <taxon>Fungi</taxon>
        <taxon>Dikarya</taxon>
        <taxon>Basidiomycota</taxon>
        <taxon>Pucciniomycotina</taxon>
        <taxon>Pucciniomycetes</taxon>
        <taxon>Pucciniales</taxon>
        <taxon>Pucciniaceae</taxon>
        <taxon>Puccinia</taxon>
    </lineage>
</organism>
<proteinExistence type="predicted"/>
<evidence type="ECO:0000313" key="2">
    <source>
        <dbReference type="Proteomes" id="UP000235388"/>
    </source>
</evidence>
<sequence length="96" mass="10073">MVLHGVRPISIFRGAANLTQVPSGTAGAQPRSGGLQRTAETPHVGGEIFAEQADHLLANSRLACSELAKQATNLLEEQATNLLAKSRPACSELAKK</sequence>
<reference evidence="1 2" key="1">
    <citation type="submission" date="2017-11" db="EMBL/GenBank/DDBJ databases">
        <title>De novo assembly and phasing of dikaryotic genomes from two isolates of Puccinia coronata f. sp. avenae, the causal agent of oat crown rust.</title>
        <authorList>
            <person name="Miller M.E."/>
            <person name="Zhang Y."/>
            <person name="Omidvar V."/>
            <person name="Sperschneider J."/>
            <person name="Schwessinger B."/>
            <person name="Raley C."/>
            <person name="Palmer J.M."/>
            <person name="Garnica D."/>
            <person name="Upadhyaya N."/>
            <person name="Rathjen J."/>
            <person name="Taylor J.M."/>
            <person name="Park R.F."/>
            <person name="Dodds P.N."/>
            <person name="Hirsch C.D."/>
            <person name="Kianian S.F."/>
            <person name="Figueroa M."/>
        </authorList>
    </citation>
    <scope>NUCLEOTIDE SEQUENCE [LARGE SCALE GENOMIC DNA]</scope>
    <source>
        <strain evidence="1">12NC29</strain>
    </source>
</reference>
<name>A0A2N5S7U4_9BASI</name>
<comment type="caution">
    <text evidence="1">The sequence shown here is derived from an EMBL/GenBank/DDBJ whole genome shotgun (WGS) entry which is preliminary data.</text>
</comment>
<feature type="non-terminal residue" evidence="1">
    <location>
        <position position="96"/>
    </location>
</feature>
<dbReference type="EMBL" id="PGCJ01001112">
    <property type="protein sequence ID" value="PLW09306.1"/>
    <property type="molecule type" value="Genomic_DNA"/>
</dbReference>
<accession>A0A2N5S7U4</accession>
<dbReference type="Proteomes" id="UP000235388">
    <property type="component" value="Unassembled WGS sequence"/>
</dbReference>
<evidence type="ECO:0000313" key="1">
    <source>
        <dbReference type="EMBL" id="PLW09306.1"/>
    </source>
</evidence>